<dbReference type="SUPFAM" id="SSF48726">
    <property type="entry name" value="Immunoglobulin"/>
    <property type="match status" value="3"/>
</dbReference>
<name>A0ABD3VZR3_SINWO</name>
<dbReference type="InterPro" id="IPR013783">
    <property type="entry name" value="Ig-like_fold"/>
</dbReference>
<dbReference type="InterPro" id="IPR007110">
    <property type="entry name" value="Ig-like_dom"/>
</dbReference>
<evidence type="ECO:0000313" key="4">
    <source>
        <dbReference type="Proteomes" id="UP001634394"/>
    </source>
</evidence>
<feature type="domain" description="Ig-like" evidence="2">
    <location>
        <begin position="27"/>
        <end position="113"/>
    </location>
</feature>
<organism evidence="3 4">
    <name type="scientific">Sinanodonta woodiana</name>
    <name type="common">Chinese pond mussel</name>
    <name type="synonym">Anodonta woodiana</name>
    <dbReference type="NCBI Taxonomy" id="1069815"/>
    <lineage>
        <taxon>Eukaryota</taxon>
        <taxon>Metazoa</taxon>
        <taxon>Spiralia</taxon>
        <taxon>Lophotrochozoa</taxon>
        <taxon>Mollusca</taxon>
        <taxon>Bivalvia</taxon>
        <taxon>Autobranchia</taxon>
        <taxon>Heteroconchia</taxon>
        <taxon>Palaeoheterodonta</taxon>
        <taxon>Unionida</taxon>
        <taxon>Unionoidea</taxon>
        <taxon>Unionidae</taxon>
        <taxon>Unioninae</taxon>
        <taxon>Sinanodonta</taxon>
    </lineage>
</organism>
<gene>
    <name evidence="3" type="ORF">ACJMK2_044320</name>
</gene>
<dbReference type="PANTHER" id="PTHR45080:SF27">
    <property type="entry name" value="NEURAL CELL ADHESION MOLECULE 1-LIKE"/>
    <property type="match status" value="1"/>
</dbReference>
<feature type="domain" description="Ig-like" evidence="2">
    <location>
        <begin position="204"/>
        <end position="305"/>
    </location>
</feature>
<dbReference type="AlphaFoldDB" id="A0ABD3VZR3"/>
<protein>
    <recommendedName>
        <fullName evidence="2">Ig-like domain-containing protein</fullName>
    </recommendedName>
</protein>
<dbReference type="SMART" id="SM00409">
    <property type="entry name" value="IG"/>
    <property type="match status" value="3"/>
</dbReference>
<keyword evidence="1" id="KW-0732">Signal</keyword>
<sequence>MSTSLACFFIGSLLSSVNGVLVRAKVNENAILPCIVRIPGNNTEVKWFRNPNTILSMALHVIGPSRKRMSINQPYIGEWNLHIQHVQLGDTGDYSCRFGNDVIEQIDLMVEIAPTIQETHEMTFNEGETGILWCNVTGSPVPTVRWFWKSPNQIDGIGQDSTAEGNRLVLHNITRYYDNIYVCLATNTAGEERREIRTHVNFGPEVEVFQNTVYAKLREEVTLHCAVEAYPMDGTLEWVFQNNNSPIDNNWKYKVVPDKDMMNDYNTLIVSLTIRNLQLGDGDYGHYICRTKNFSRGYSEKVLIVQKPSEDNEDGVIRYDV</sequence>
<keyword evidence="4" id="KW-1185">Reference proteome</keyword>
<dbReference type="Pfam" id="PF00047">
    <property type="entry name" value="ig"/>
    <property type="match status" value="1"/>
</dbReference>
<accession>A0ABD3VZR3</accession>
<dbReference type="InterPro" id="IPR003598">
    <property type="entry name" value="Ig_sub2"/>
</dbReference>
<dbReference type="PANTHER" id="PTHR45080">
    <property type="entry name" value="CONTACTIN 5"/>
    <property type="match status" value="1"/>
</dbReference>
<feature type="signal peptide" evidence="1">
    <location>
        <begin position="1"/>
        <end position="19"/>
    </location>
</feature>
<dbReference type="SMART" id="SM00408">
    <property type="entry name" value="IGc2"/>
    <property type="match status" value="3"/>
</dbReference>
<dbReference type="InterPro" id="IPR003599">
    <property type="entry name" value="Ig_sub"/>
</dbReference>
<dbReference type="Pfam" id="PF13927">
    <property type="entry name" value="Ig_3"/>
    <property type="match status" value="2"/>
</dbReference>
<dbReference type="PROSITE" id="PS50835">
    <property type="entry name" value="IG_LIKE"/>
    <property type="match status" value="3"/>
</dbReference>
<dbReference type="EMBL" id="JBJQND010000009">
    <property type="protein sequence ID" value="KAL3867089.1"/>
    <property type="molecule type" value="Genomic_DNA"/>
</dbReference>
<evidence type="ECO:0000256" key="1">
    <source>
        <dbReference type="SAM" id="SignalP"/>
    </source>
</evidence>
<comment type="caution">
    <text evidence="3">The sequence shown here is derived from an EMBL/GenBank/DDBJ whole genome shotgun (WGS) entry which is preliminary data.</text>
</comment>
<proteinExistence type="predicted"/>
<dbReference type="InterPro" id="IPR036179">
    <property type="entry name" value="Ig-like_dom_sf"/>
</dbReference>
<dbReference type="Gene3D" id="2.60.40.10">
    <property type="entry name" value="Immunoglobulins"/>
    <property type="match status" value="3"/>
</dbReference>
<feature type="chain" id="PRO_5044834210" description="Ig-like domain-containing protein" evidence="1">
    <location>
        <begin position="20"/>
        <end position="321"/>
    </location>
</feature>
<dbReference type="Proteomes" id="UP001634394">
    <property type="component" value="Unassembled WGS sequence"/>
</dbReference>
<feature type="domain" description="Ig-like" evidence="2">
    <location>
        <begin position="114"/>
        <end position="197"/>
    </location>
</feature>
<evidence type="ECO:0000259" key="2">
    <source>
        <dbReference type="PROSITE" id="PS50835"/>
    </source>
</evidence>
<dbReference type="InterPro" id="IPR050958">
    <property type="entry name" value="Cell_Adh-Cytoskel_Orgn"/>
</dbReference>
<reference evidence="3 4" key="1">
    <citation type="submission" date="2024-11" db="EMBL/GenBank/DDBJ databases">
        <title>Chromosome-level genome assembly of the freshwater bivalve Anodonta woodiana.</title>
        <authorList>
            <person name="Chen X."/>
        </authorList>
    </citation>
    <scope>NUCLEOTIDE SEQUENCE [LARGE SCALE GENOMIC DNA]</scope>
    <source>
        <strain evidence="3">MN2024</strain>
        <tissue evidence="3">Gills</tissue>
    </source>
</reference>
<evidence type="ECO:0000313" key="3">
    <source>
        <dbReference type="EMBL" id="KAL3867089.1"/>
    </source>
</evidence>
<dbReference type="InterPro" id="IPR013151">
    <property type="entry name" value="Immunoglobulin_dom"/>
</dbReference>